<comment type="caution">
    <text evidence="4">The sequence shown here is derived from an EMBL/GenBank/DDBJ whole genome shotgun (WGS) entry which is preliminary data.</text>
</comment>
<evidence type="ECO:0000256" key="3">
    <source>
        <dbReference type="SAM" id="MobiDB-lite"/>
    </source>
</evidence>
<dbReference type="EMBL" id="AUZY01000814">
    <property type="protein sequence ID" value="EQD77328.1"/>
    <property type="molecule type" value="Genomic_DNA"/>
</dbReference>
<dbReference type="Pfam" id="PF01282">
    <property type="entry name" value="Ribosomal_S24e"/>
    <property type="match status" value="1"/>
</dbReference>
<sequence length="125" mass="13390">MEIKIIEQHANPLLKRTEYRFEIDHATAATPTRDAVRSELAKALKAPKERVVIEQMHAKFGLARSNGEAMVYDSTEAAKATARTHILVRNGLAEKASKTPAGAPPAAEPAPAEPAALKTAAPKEA</sequence>
<dbReference type="AlphaFoldDB" id="T0ZEJ1"/>
<dbReference type="GO" id="GO:0005840">
    <property type="term" value="C:ribosome"/>
    <property type="evidence" value="ECO:0007669"/>
    <property type="project" value="UniProtKB-KW"/>
</dbReference>
<keyword evidence="2" id="KW-0687">Ribonucleoprotein</keyword>
<dbReference type="PANTHER" id="PTHR10496">
    <property type="entry name" value="40S RIBOSOMAL PROTEIN S24"/>
    <property type="match status" value="1"/>
</dbReference>
<evidence type="ECO:0000313" key="4">
    <source>
        <dbReference type="EMBL" id="EQD42672.1"/>
    </source>
</evidence>
<feature type="region of interest" description="Disordered" evidence="3">
    <location>
        <begin position="91"/>
        <end position="125"/>
    </location>
</feature>
<evidence type="ECO:0000256" key="2">
    <source>
        <dbReference type="ARBA" id="ARBA00023274"/>
    </source>
</evidence>
<dbReference type="SUPFAM" id="SSF54189">
    <property type="entry name" value="Ribosomal proteins S24e, L23 and L15e"/>
    <property type="match status" value="1"/>
</dbReference>
<proteinExistence type="inferred from homology"/>
<name>T0ZEJ1_9ZZZZ</name>
<feature type="compositionally biased region" description="Low complexity" evidence="3">
    <location>
        <begin position="113"/>
        <end position="125"/>
    </location>
</feature>
<evidence type="ECO:0000313" key="5">
    <source>
        <dbReference type="EMBL" id="EQD77328.1"/>
    </source>
</evidence>
<dbReference type="GO" id="GO:0003735">
    <property type="term" value="F:structural constituent of ribosome"/>
    <property type="evidence" value="ECO:0007669"/>
    <property type="project" value="InterPro"/>
</dbReference>
<keyword evidence="1 4" id="KW-0689">Ribosomal protein</keyword>
<dbReference type="HAMAP" id="MF_00545">
    <property type="entry name" value="Ribosomal_eS24"/>
    <property type="match status" value="1"/>
</dbReference>
<reference evidence="4" key="2">
    <citation type="journal article" date="2014" name="ISME J.">
        <title>Microbial stratification in low pH oxic and suboxic macroscopic growths along an acid mine drainage.</title>
        <authorList>
            <person name="Mendez-Garcia C."/>
            <person name="Mesa V."/>
            <person name="Sprenger R.R."/>
            <person name="Richter M."/>
            <person name="Diez M.S."/>
            <person name="Solano J."/>
            <person name="Bargiela R."/>
            <person name="Golyshina O.V."/>
            <person name="Manteca A."/>
            <person name="Ramos J.L."/>
            <person name="Gallego J.R."/>
            <person name="Llorente I."/>
            <person name="Martins Dos Santos V.A."/>
            <person name="Jensen O.N."/>
            <person name="Pelaez A.I."/>
            <person name="Sanchez J."/>
            <person name="Ferrer M."/>
        </authorList>
    </citation>
    <scope>NUCLEOTIDE SEQUENCE</scope>
</reference>
<dbReference type="InterPro" id="IPR012678">
    <property type="entry name" value="Ribosomal_uL23/eL15/eS24_sf"/>
</dbReference>
<dbReference type="InterPro" id="IPR053709">
    <property type="entry name" value="eRP_eS24_sf"/>
</dbReference>
<evidence type="ECO:0000256" key="1">
    <source>
        <dbReference type="ARBA" id="ARBA00022980"/>
    </source>
</evidence>
<dbReference type="EMBL" id="AUZX01011635">
    <property type="protein sequence ID" value="EQD42672.1"/>
    <property type="molecule type" value="Genomic_DNA"/>
</dbReference>
<protein>
    <submittedName>
        <fullName evidence="4">Ribosomal protein S24e</fullName>
    </submittedName>
</protein>
<organism evidence="4">
    <name type="scientific">mine drainage metagenome</name>
    <dbReference type="NCBI Taxonomy" id="410659"/>
    <lineage>
        <taxon>unclassified sequences</taxon>
        <taxon>metagenomes</taxon>
        <taxon>ecological metagenomes</taxon>
    </lineage>
</organism>
<dbReference type="GO" id="GO:0006412">
    <property type="term" value="P:translation"/>
    <property type="evidence" value="ECO:0007669"/>
    <property type="project" value="InterPro"/>
</dbReference>
<dbReference type="InterPro" id="IPR001976">
    <property type="entry name" value="Ribosomal_eS24"/>
</dbReference>
<accession>T0ZEJ1</accession>
<dbReference type="GO" id="GO:1990904">
    <property type="term" value="C:ribonucleoprotein complex"/>
    <property type="evidence" value="ECO:0007669"/>
    <property type="project" value="UniProtKB-KW"/>
</dbReference>
<gene>
    <name evidence="4" type="ORF">B1A_15846</name>
    <name evidence="5" type="ORF">B1B_01120</name>
</gene>
<feature type="compositionally biased region" description="Pro residues" evidence="3">
    <location>
        <begin position="102"/>
        <end position="112"/>
    </location>
</feature>
<reference evidence="4" key="1">
    <citation type="submission" date="2013-08" db="EMBL/GenBank/DDBJ databases">
        <authorList>
            <person name="Mendez C."/>
            <person name="Richter M."/>
            <person name="Ferrer M."/>
            <person name="Sanchez J."/>
        </authorList>
    </citation>
    <scope>NUCLEOTIDE SEQUENCE</scope>
</reference>
<dbReference type="Gene3D" id="3.30.70.3370">
    <property type="match status" value="1"/>
</dbReference>